<dbReference type="InterPro" id="IPR035959">
    <property type="entry name" value="RutC-like_sf"/>
</dbReference>
<organism evidence="2 3">
    <name type="scientific">Meristemomyces frigidus</name>
    <dbReference type="NCBI Taxonomy" id="1508187"/>
    <lineage>
        <taxon>Eukaryota</taxon>
        <taxon>Fungi</taxon>
        <taxon>Dikarya</taxon>
        <taxon>Ascomycota</taxon>
        <taxon>Pezizomycotina</taxon>
        <taxon>Dothideomycetes</taxon>
        <taxon>Dothideomycetidae</taxon>
        <taxon>Mycosphaerellales</taxon>
        <taxon>Teratosphaeriaceae</taxon>
        <taxon>Meristemomyces</taxon>
    </lineage>
</organism>
<dbReference type="SUPFAM" id="SSF55298">
    <property type="entry name" value="YjgF-like"/>
    <property type="match status" value="1"/>
</dbReference>
<dbReference type="Gene3D" id="3.30.1330.40">
    <property type="entry name" value="RutC-like"/>
    <property type="match status" value="1"/>
</dbReference>
<feature type="region of interest" description="Disordered" evidence="1">
    <location>
        <begin position="133"/>
        <end position="153"/>
    </location>
</feature>
<dbReference type="AlphaFoldDB" id="A0AAN7TCE4"/>
<comment type="caution">
    <text evidence="2">The sequence shown here is derived from an EMBL/GenBank/DDBJ whole genome shotgun (WGS) entry which is preliminary data.</text>
</comment>
<accession>A0AAN7TCE4</accession>
<dbReference type="EMBL" id="JAVRRL010000062">
    <property type="protein sequence ID" value="KAK5109560.1"/>
    <property type="molecule type" value="Genomic_DNA"/>
</dbReference>
<name>A0AAN7TCE4_9PEZI</name>
<evidence type="ECO:0000256" key="1">
    <source>
        <dbReference type="SAM" id="MobiDB-lite"/>
    </source>
</evidence>
<protein>
    <submittedName>
        <fullName evidence="2">Uncharacterized protein</fullName>
    </submittedName>
</protein>
<gene>
    <name evidence="2" type="ORF">LTR62_006911</name>
</gene>
<evidence type="ECO:0000313" key="3">
    <source>
        <dbReference type="Proteomes" id="UP001310890"/>
    </source>
</evidence>
<reference evidence="2" key="1">
    <citation type="submission" date="2023-08" db="EMBL/GenBank/DDBJ databases">
        <title>Black Yeasts Isolated from many extreme environments.</title>
        <authorList>
            <person name="Coleine C."/>
            <person name="Stajich J.E."/>
            <person name="Selbmann L."/>
        </authorList>
    </citation>
    <scope>NUCLEOTIDE SEQUENCE</scope>
    <source>
        <strain evidence="2">CCFEE 5401</strain>
    </source>
</reference>
<sequence length="181" mass="19474">MALDTVSAAEHFALKQSTNPNRIIISNPPNHPPAVPSYSHISTVPLSPTTRLVSFAGQTYKSLLTPTPPPPFQTQVRLALENVDKCMAFAGVSKRDIVSNRQYCVKLQGLSQEDQDARSVIFLEWWNDRGAESGGGGGASSSPRDAAKENLAPPDTLIGVDSLASKDILYEIEITCVAPMP</sequence>
<evidence type="ECO:0000313" key="2">
    <source>
        <dbReference type="EMBL" id="KAK5109560.1"/>
    </source>
</evidence>
<dbReference type="CDD" id="cd00448">
    <property type="entry name" value="YjgF_YER057c_UK114_family"/>
    <property type="match status" value="1"/>
</dbReference>
<dbReference type="Proteomes" id="UP001310890">
    <property type="component" value="Unassembled WGS sequence"/>
</dbReference>
<proteinExistence type="predicted"/>